<feature type="compositionally biased region" description="Polar residues" evidence="1">
    <location>
        <begin position="22"/>
        <end position="32"/>
    </location>
</feature>
<protein>
    <submittedName>
        <fullName evidence="2">Uncharacterized protein</fullName>
    </submittedName>
</protein>
<feature type="region of interest" description="Disordered" evidence="1">
    <location>
        <begin position="174"/>
        <end position="208"/>
    </location>
</feature>
<organism evidence="2 3">
    <name type="scientific">Mycena chlorophos</name>
    <name type="common">Agaric fungus</name>
    <name type="synonym">Agaricus chlorophos</name>
    <dbReference type="NCBI Taxonomy" id="658473"/>
    <lineage>
        <taxon>Eukaryota</taxon>
        <taxon>Fungi</taxon>
        <taxon>Dikarya</taxon>
        <taxon>Basidiomycota</taxon>
        <taxon>Agaricomycotina</taxon>
        <taxon>Agaricomycetes</taxon>
        <taxon>Agaricomycetidae</taxon>
        <taxon>Agaricales</taxon>
        <taxon>Marasmiineae</taxon>
        <taxon>Mycenaceae</taxon>
        <taxon>Mycena</taxon>
    </lineage>
</organism>
<reference evidence="2" key="1">
    <citation type="submission" date="2014-09" db="EMBL/GenBank/DDBJ databases">
        <title>Genome sequence of the luminous mushroom Mycena chlorophos for searching fungal bioluminescence genes.</title>
        <authorList>
            <person name="Tanaka Y."/>
            <person name="Kasuga D."/>
            <person name="Oba Y."/>
            <person name="Hase S."/>
            <person name="Sato K."/>
            <person name="Oba Y."/>
            <person name="Sakakibara Y."/>
        </authorList>
    </citation>
    <scope>NUCLEOTIDE SEQUENCE</scope>
</reference>
<feature type="compositionally biased region" description="Low complexity" evidence="1">
    <location>
        <begin position="174"/>
        <end position="183"/>
    </location>
</feature>
<dbReference type="Proteomes" id="UP000815677">
    <property type="component" value="Unassembled WGS sequence"/>
</dbReference>
<proteinExistence type="predicted"/>
<evidence type="ECO:0000256" key="1">
    <source>
        <dbReference type="SAM" id="MobiDB-lite"/>
    </source>
</evidence>
<feature type="region of interest" description="Disordered" evidence="1">
    <location>
        <begin position="76"/>
        <end position="100"/>
    </location>
</feature>
<evidence type="ECO:0000313" key="3">
    <source>
        <dbReference type="Proteomes" id="UP000815677"/>
    </source>
</evidence>
<gene>
    <name evidence="2" type="ORF">MCHLO_11450</name>
</gene>
<keyword evidence="3" id="KW-1185">Reference proteome</keyword>
<sequence>MTPVNFSSPNPLHFHDLSTNALVDANPHNNEPNGAPTRPSGYNRARLRIVSRSNTCSNSLSVVFLPELEPAPIPQVSATQPTASARPLAGMAKTHRTRQLRDGQTRPDLLYNEVAGAETSAALTTRPPFAAGFCKNKQLGVSIARTSKSKHTHRESRGAEQSWGLLWKDRWNSRRANAASKRATTPRSEVQDGKTCVADVDATVEPRD</sequence>
<feature type="region of interest" description="Disordered" evidence="1">
    <location>
        <begin position="22"/>
        <end position="42"/>
    </location>
</feature>
<name>A0ABQ0LU58_MYCCL</name>
<evidence type="ECO:0000313" key="2">
    <source>
        <dbReference type="EMBL" id="GAT54610.1"/>
    </source>
</evidence>
<accession>A0ABQ0LU58</accession>
<dbReference type="EMBL" id="DF848725">
    <property type="protein sequence ID" value="GAT54610.1"/>
    <property type="molecule type" value="Genomic_DNA"/>
</dbReference>